<name>A0ABQ8V8Z9_9AGAR</name>
<evidence type="ECO:0000256" key="1">
    <source>
        <dbReference type="RuleBase" id="RU363044"/>
    </source>
</evidence>
<dbReference type="EC" id="5.6.2.3" evidence="1"/>
<dbReference type="InterPro" id="IPR051055">
    <property type="entry name" value="PIF1_helicase"/>
</dbReference>
<dbReference type="InterPro" id="IPR010285">
    <property type="entry name" value="DNA_helicase_pif1-like_DEAD"/>
</dbReference>
<dbReference type="Pfam" id="PF05970">
    <property type="entry name" value="PIF1"/>
    <property type="match status" value="1"/>
</dbReference>
<feature type="domain" description="DNA helicase Pif1-like DEAD-box helicase" evidence="2">
    <location>
        <begin position="1"/>
        <end position="78"/>
    </location>
</feature>
<keyword evidence="1" id="KW-0378">Hydrolase</keyword>
<proteinExistence type="inferred from homology"/>
<dbReference type="SUPFAM" id="SSF52540">
    <property type="entry name" value="P-loop containing nucleoside triphosphate hydrolases"/>
    <property type="match status" value="1"/>
</dbReference>
<comment type="catalytic activity">
    <reaction evidence="1">
        <text>ATP + H2O = ADP + phosphate + H(+)</text>
        <dbReference type="Rhea" id="RHEA:13065"/>
        <dbReference type="ChEBI" id="CHEBI:15377"/>
        <dbReference type="ChEBI" id="CHEBI:15378"/>
        <dbReference type="ChEBI" id="CHEBI:30616"/>
        <dbReference type="ChEBI" id="CHEBI:43474"/>
        <dbReference type="ChEBI" id="CHEBI:456216"/>
        <dbReference type="EC" id="5.6.2.3"/>
    </reaction>
</comment>
<keyword evidence="1" id="KW-0227">DNA damage</keyword>
<dbReference type="EMBL" id="JANVFT010000067">
    <property type="protein sequence ID" value="KAJ4477603.1"/>
    <property type="molecule type" value="Genomic_DNA"/>
</dbReference>
<protein>
    <recommendedName>
        <fullName evidence="1">ATP-dependent DNA helicase</fullName>
        <ecNumber evidence="1">5.6.2.3</ecNumber>
    </recommendedName>
</protein>
<evidence type="ECO:0000313" key="3">
    <source>
        <dbReference type="EMBL" id="KAJ4477603.1"/>
    </source>
</evidence>
<dbReference type="InterPro" id="IPR027417">
    <property type="entry name" value="P-loop_NTPase"/>
</dbReference>
<keyword evidence="1" id="KW-0067">ATP-binding</keyword>
<comment type="similarity">
    <text evidence="1">Belongs to the helicase family.</text>
</comment>
<accession>A0ABQ8V8Z9</accession>
<comment type="caution">
    <text evidence="3">The sequence shown here is derived from an EMBL/GenBank/DDBJ whole genome shotgun (WGS) entry which is preliminary data.</text>
</comment>
<comment type="cofactor">
    <cofactor evidence="1">
        <name>Mg(2+)</name>
        <dbReference type="ChEBI" id="CHEBI:18420"/>
    </cofactor>
</comment>
<feature type="non-terminal residue" evidence="3">
    <location>
        <position position="1"/>
    </location>
</feature>
<dbReference type="PANTHER" id="PTHR47642">
    <property type="entry name" value="ATP-DEPENDENT DNA HELICASE"/>
    <property type="match status" value="1"/>
</dbReference>
<dbReference type="Gene3D" id="3.40.50.300">
    <property type="entry name" value="P-loop containing nucleotide triphosphate hydrolases"/>
    <property type="match status" value="1"/>
</dbReference>
<organism evidence="3 4">
    <name type="scientific">Lentinula lateritia</name>
    <dbReference type="NCBI Taxonomy" id="40482"/>
    <lineage>
        <taxon>Eukaryota</taxon>
        <taxon>Fungi</taxon>
        <taxon>Dikarya</taxon>
        <taxon>Basidiomycota</taxon>
        <taxon>Agaricomycotina</taxon>
        <taxon>Agaricomycetes</taxon>
        <taxon>Agaricomycetidae</taxon>
        <taxon>Agaricales</taxon>
        <taxon>Marasmiineae</taxon>
        <taxon>Omphalotaceae</taxon>
        <taxon>Lentinula</taxon>
    </lineage>
</organism>
<sequence length="82" mass="9003">LNAEQRSAFRIIASHSQHKNEDPLRMYIAGQGGTGKSHVIHALKSFFDEQGQSCRFHLTSFTGVAAKNITGMTLHSALCMSQ</sequence>
<keyword evidence="1" id="KW-0547">Nucleotide-binding</keyword>
<evidence type="ECO:0000313" key="4">
    <source>
        <dbReference type="Proteomes" id="UP001150217"/>
    </source>
</evidence>
<reference evidence="3" key="1">
    <citation type="submission" date="2022-08" db="EMBL/GenBank/DDBJ databases">
        <title>A Global Phylogenomic Analysis of the Shiitake Genus Lentinula.</title>
        <authorList>
            <consortium name="DOE Joint Genome Institute"/>
            <person name="Sierra-Patev S."/>
            <person name="Min B."/>
            <person name="Naranjo-Ortiz M."/>
            <person name="Looney B."/>
            <person name="Konkel Z."/>
            <person name="Slot J.C."/>
            <person name="Sakamoto Y."/>
            <person name="Steenwyk J.L."/>
            <person name="Rokas A."/>
            <person name="Carro J."/>
            <person name="Camarero S."/>
            <person name="Ferreira P."/>
            <person name="Molpeceres G."/>
            <person name="Ruiz-Duenas F.J."/>
            <person name="Serrano A."/>
            <person name="Henrissat B."/>
            <person name="Drula E."/>
            <person name="Hughes K.W."/>
            <person name="Mata J.L."/>
            <person name="Ishikawa N.K."/>
            <person name="Vargas-Isla R."/>
            <person name="Ushijima S."/>
            <person name="Smith C.A."/>
            <person name="Ahrendt S."/>
            <person name="Andreopoulos W."/>
            <person name="He G."/>
            <person name="Labutti K."/>
            <person name="Lipzen A."/>
            <person name="Ng V."/>
            <person name="Riley R."/>
            <person name="Sandor L."/>
            <person name="Barry K."/>
            <person name="Martinez A.T."/>
            <person name="Xiao Y."/>
            <person name="Gibbons J.G."/>
            <person name="Terashima K."/>
            <person name="Grigoriev I.V."/>
            <person name="Hibbett D.S."/>
        </authorList>
    </citation>
    <scope>NUCLEOTIDE SEQUENCE</scope>
    <source>
        <strain evidence="3">RHP3577 ss4</strain>
    </source>
</reference>
<gene>
    <name evidence="3" type="ORF">C8R41DRAFT_705379</name>
</gene>
<dbReference type="Proteomes" id="UP001150217">
    <property type="component" value="Unassembled WGS sequence"/>
</dbReference>
<feature type="non-terminal residue" evidence="3">
    <location>
        <position position="82"/>
    </location>
</feature>
<keyword evidence="4" id="KW-1185">Reference proteome</keyword>
<keyword evidence="1" id="KW-0233">DNA recombination</keyword>
<evidence type="ECO:0000259" key="2">
    <source>
        <dbReference type="Pfam" id="PF05970"/>
    </source>
</evidence>
<keyword evidence="1" id="KW-0234">DNA repair</keyword>
<keyword evidence="1" id="KW-0347">Helicase</keyword>